<evidence type="ECO:0000313" key="1">
    <source>
        <dbReference type="EMBL" id="OXG25102.1"/>
    </source>
</evidence>
<comment type="caution">
    <text evidence="1">The sequence shown here is derived from an EMBL/GenBank/DDBJ whole genome shotgun (WGS) entry which is preliminary data.</text>
</comment>
<evidence type="ECO:0000313" key="2">
    <source>
        <dbReference type="Proteomes" id="UP000199727"/>
    </source>
</evidence>
<accession>A0A854QHT5</accession>
<sequence length="54" mass="5725">MSTKGLQPLPLAMKRTTRSIALQGVTNNVSRPGAAVYGPLIKLSAIKSKRNSTT</sequence>
<dbReference type="EMBL" id="AMKT01000028">
    <property type="protein sequence ID" value="OXG25102.1"/>
    <property type="molecule type" value="Genomic_DNA"/>
</dbReference>
<organism evidence="1 2">
    <name type="scientific">Cryptococcus neoformans Tu259-1</name>
    <dbReference type="NCBI Taxonomy" id="1230072"/>
    <lineage>
        <taxon>Eukaryota</taxon>
        <taxon>Fungi</taxon>
        <taxon>Dikarya</taxon>
        <taxon>Basidiomycota</taxon>
        <taxon>Agaricomycotina</taxon>
        <taxon>Tremellomycetes</taxon>
        <taxon>Tremellales</taxon>
        <taxon>Cryptococcaceae</taxon>
        <taxon>Cryptococcus</taxon>
        <taxon>Cryptococcus neoformans species complex</taxon>
    </lineage>
</organism>
<proteinExistence type="predicted"/>
<name>A0A854QHT5_CRYNE</name>
<dbReference type="AlphaFoldDB" id="A0A854QHT5"/>
<gene>
    <name evidence="1" type="ORF">C361_02103</name>
</gene>
<reference evidence="1 2" key="1">
    <citation type="submission" date="2017-06" db="EMBL/GenBank/DDBJ databases">
        <title>Global population genomics of the pathogenic fungus Cryptococcus neoformans var. grubii.</title>
        <authorList>
            <person name="Cuomo C."/>
            <person name="Litvintseva A."/>
            <person name="Chen Y."/>
            <person name="Young S."/>
            <person name="Zeng Q."/>
            <person name="Chapman S."/>
            <person name="Gujja S."/>
            <person name="Saif S."/>
            <person name="Birren B."/>
        </authorList>
    </citation>
    <scope>NUCLEOTIDE SEQUENCE [LARGE SCALE GENOMIC DNA]</scope>
    <source>
        <strain evidence="1 2">Tu259-1</strain>
    </source>
</reference>
<dbReference type="Proteomes" id="UP000199727">
    <property type="component" value="Unassembled WGS sequence"/>
</dbReference>
<protein>
    <submittedName>
        <fullName evidence="1">Uncharacterized protein</fullName>
    </submittedName>
</protein>